<reference evidence="3" key="1">
    <citation type="submission" date="2016-10" db="EMBL/GenBank/DDBJ databases">
        <authorList>
            <person name="Varghese N."/>
            <person name="Submissions S."/>
        </authorList>
    </citation>
    <scope>NUCLEOTIDE SEQUENCE [LARGE SCALE GENOMIC DNA]</scope>
    <source>
        <strain evidence="3">DSM 44718</strain>
    </source>
</reference>
<dbReference type="Proteomes" id="UP000199632">
    <property type="component" value="Unassembled WGS sequence"/>
</dbReference>
<name>A0A1H3UR47_9ACTN</name>
<sequence>MDKVLAGAIGHFWHNDLAIRKTDQKMERGYVRLNEHDEVEIASLNEDPRRRLFDESIPFPRSITGITEHGGIMALAITGRGSTIGFGHVASVLRYRAGAIVVGVNPNELRTAGIKSLTLYYSGLGSWAGIERADEEFGQDSRGILKTYSIALDGAVDETVGLSGGTQLKVSSHWSVTGPSDRRILATPTAITVQANRPRPANELRERLHWVHALACLAYSGFIVADGGAVIPDLGREGESPTYWDRRFMRRPKGAPEPTDHDFPMFRLASIGGIGGLGRWVRICEQHPRAVRPVVDEYLQGFRSPSVRLLEVASGIEYWVNRHRRSAGWAKASGSKALVLSKHVGKSFDQWTGNSANWARKFWDAYNGLKHEPSFTMDPRETAILAASGSLLLGVSVLNRAARSKAPAREIFGTGHFNWQLRDAVRDLVA</sequence>
<dbReference type="InterPro" id="IPR041223">
    <property type="entry name" value="ApeA_NTD"/>
</dbReference>
<feature type="domain" description="ApeA N-terminal" evidence="1">
    <location>
        <begin position="9"/>
        <end position="273"/>
    </location>
</feature>
<dbReference type="Pfam" id="PF18862">
    <property type="entry name" value="ApeA_NTD1"/>
    <property type="match status" value="1"/>
</dbReference>
<protein>
    <recommendedName>
        <fullName evidence="1">ApeA N-terminal domain-containing protein</fullName>
    </recommendedName>
</protein>
<evidence type="ECO:0000259" key="1">
    <source>
        <dbReference type="Pfam" id="PF18862"/>
    </source>
</evidence>
<dbReference type="AlphaFoldDB" id="A0A1H3UR47"/>
<evidence type="ECO:0000313" key="3">
    <source>
        <dbReference type="Proteomes" id="UP000199632"/>
    </source>
</evidence>
<organism evidence="2 3">
    <name type="scientific">Asanoa ishikariensis</name>
    <dbReference type="NCBI Taxonomy" id="137265"/>
    <lineage>
        <taxon>Bacteria</taxon>
        <taxon>Bacillati</taxon>
        <taxon>Actinomycetota</taxon>
        <taxon>Actinomycetes</taxon>
        <taxon>Micromonosporales</taxon>
        <taxon>Micromonosporaceae</taxon>
        <taxon>Asanoa</taxon>
    </lineage>
</organism>
<evidence type="ECO:0000313" key="2">
    <source>
        <dbReference type="EMBL" id="SDZ64913.1"/>
    </source>
</evidence>
<accession>A0A1H3UR47</accession>
<gene>
    <name evidence="2" type="ORF">SAMN05421684_7872</name>
</gene>
<keyword evidence="3" id="KW-1185">Reference proteome</keyword>
<proteinExistence type="predicted"/>
<dbReference type="EMBL" id="FNQB01000005">
    <property type="protein sequence ID" value="SDZ64913.1"/>
    <property type="molecule type" value="Genomic_DNA"/>
</dbReference>